<keyword evidence="4" id="KW-1185">Reference proteome</keyword>
<feature type="compositionally biased region" description="Acidic residues" evidence="1">
    <location>
        <begin position="35"/>
        <end position="59"/>
    </location>
</feature>
<dbReference type="AlphaFoldDB" id="A0A9E7N9L9"/>
<evidence type="ECO:0000256" key="2">
    <source>
        <dbReference type="SAM" id="Phobius"/>
    </source>
</evidence>
<gene>
    <name evidence="3" type="ORF">NGM29_16565</name>
</gene>
<dbReference type="GeneID" id="73291693"/>
<name>A0A9E7N9L9_9EURY</name>
<reference evidence="3" key="1">
    <citation type="submission" date="2022-06" db="EMBL/GenBank/DDBJ databases">
        <title>Diverse halophilic archaea isolated from saline environments.</title>
        <authorList>
            <person name="Cui H.-L."/>
        </authorList>
    </citation>
    <scope>NUCLEOTIDE SEQUENCE</scope>
    <source>
        <strain evidence="3">WLHS1</strain>
    </source>
</reference>
<feature type="compositionally biased region" description="Acidic residues" evidence="1">
    <location>
        <begin position="92"/>
        <end position="108"/>
    </location>
</feature>
<evidence type="ECO:0000313" key="3">
    <source>
        <dbReference type="EMBL" id="UTF53361.1"/>
    </source>
</evidence>
<dbReference type="EMBL" id="CP100355">
    <property type="protein sequence ID" value="UTF53361.1"/>
    <property type="molecule type" value="Genomic_DNA"/>
</dbReference>
<keyword evidence="2" id="KW-1133">Transmembrane helix</keyword>
<sequence length="108" mass="11366">MGDKNITLFELHLDGETQFGPRTLSEKLPFGEGGLETESESESELESESTTDQDEDGAAADDGGRGSALGVVVALVVLVGIAVAVKKFRGGDEEETVEPEDEPDVIVT</sequence>
<protein>
    <submittedName>
        <fullName evidence="3">Uncharacterized protein</fullName>
    </submittedName>
</protein>
<keyword evidence="2" id="KW-0472">Membrane</keyword>
<feature type="region of interest" description="Disordered" evidence="1">
    <location>
        <begin position="18"/>
        <end position="64"/>
    </location>
</feature>
<proteinExistence type="predicted"/>
<evidence type="ECO:0000313" key="4">
    <source>
        <dbReference type="Proteomes" id="UP001056855"/>
    </source>
</evidence>
<organism evidence="3 4">
    <name type="scientific">Natronosalvus rutilus</name>
    <dbReference type="NCBI Taxonomy" id="2953753"/>
    <lineage>
        <taxon>Archaea</taxon>
        <taxon>Methanobacteriati</taxon>
        <taxon>Methanobacteriota</taxon>
        <taxon>Stenosarchaea group</taxon>
        <taxon>Halobacteria</taxon>
        <taxon>Halobacteriales</taxon>
        <taxon>Natrialbaceae</taxon>
        <taxon>Natronosalvus</taxon>
    </lineage>
</organism>
<keyword evidence="2" id="KW-0812">Transmembrane</keyword>
<dbReference type="KEGG" id="sawl:NGM29_16565"/>
<evidence type="ECO:0000256" key="1">
    <source>
        <dbReference type="SAM" id="MobiDB-lite"/>
    </source>
</evidence>
<dbReference type="Proteomes" id="UP001056855">
    <property type="component" value="Chromosome"/>
</dbReference>
<feature type="region of interest" description="Disordered" evidence="1">
    <location>
        <begin position="89"/>
        <end position="108"/>
    </location>
</feature>
<feature type="transmembrane region" description="Helical" evidence="2">
    <location>
        <begin position="66"/>
        <end position="85"/>
    </location>
</feature>
<dbReference type="RefSeq" id="WP_254157753.1">
    <property type="nucleotide sequence ID" value="NZ_CP100355.1"/>
</dbReference>
<accession>A0A9E7N9L9</accession>